<dbReference type="GeneID" id="106065416"/>
<gene>
    <name evidence="2 3 4" type="primary">LOC106065416</name>
</gene>
<reference evidence="2 3" key="1">
    <citation type="submission" date="2025-04" db="UniProtKB">
        <authorList>
            <consortium name="RefSeq"/>
        </authorList>
    </citation>
    <scope>IDENTIFICATION</scope>
</reference>
<dbReference type="RefSeq" id="XP_055875159.1">
    <property type="nucleotide sequence ID" value="XM_056019184.1"/>
</dbReference>
<dbReference type="OrthoDB" id="6134118at2759"/>
<evidence type="ECO:0000313" key="3">
    <source>
        <dbReference type="RefSeq" id="XP_055875158.1"/>
    </source>
</evidence>
<evidence type="ECO:0000313" key="2">
    <source>
        <dbReference type="RefSeq" id="XP_055875157.1"/>
    </source>
</evidence>
<dbReference type="RefSeq" id="XP_055875157.1">
    <property type="nucleotide sequence ID" value="XM_056019182.1"/>
</dbReference>
<dbReference type="Proteomes" id="UP001165740">
    <property type="component" value="Chromosome 2"/>
</dbReference>
<proteinExistence type="predicted"/>
<evidence type="ECO:0000313" key="4">
    <source>
        <dbReference type="RefSeq" id="XP_055875159.1"/>
    </source>
</evidence>
<accession>A0A9W2ZJL2</accession>
<dbReference type="RefSeq" id="XP_055875158.1">
    <property type="nucleotide sequence ID" value="XM_056019183.1"/>
</dbReference>
<evidence type="ECO:0000313" key="1">
    <source>
        <dbReference type="Proteomes" id="UP001165740"/>
    </source>
</evidence>
<sequence length="296" mass="33577">MPALEGMHAPNNDFANLLPPAGYVNPLPSDVFRFNRVTPYYPADPCIRPNEGDLICPPETPQEMRNCPWMPAAGNDVRMPSDIFRFHKVYPYVGCNPCIPATCPDSGAVVQGEVCPCTHRPRYAPTNPRRHFDYRYPGGASNLETKSPLKKDVVGDFLSHGQNWPHLPDPFYAKPLENKKYHFLDQSLPQVSHSTLEMQMATQSNRIPKSRCRLHNDGQVPPDPYAVVGDMRYCEDYVFRNPAKRNAQRTLFGSPDPNCLRPYNPSAYICRPVYNRKYLLDCPMQDGPPGDSYTFL</sequence>
<organism evidence="1 3">
    <name type="scientific">Biomphalaria glabrata</name>
    <name type="common">Bloodfluke planorb</name>
    <name type="synonym">Freshwater snail</name>
    <dbReference type="NCBI Taxonomy" id="6526"/>
    <lineage>
        <taxon>Eukaryota</taxon>
        <taxon>Metazoa</taxon>
        <taxon>Spiralia</taxon>
        <taxon>Lophotrochozoa</taxon>
        <taxon>Mollusca</taxon>
        <taxon>Gastropoda</taxon>
        <taxon>Heterobranchia</taxon>
        <taxon>Euthyneura</taxon>
        <taxon>Panpulmonata</taxon>
        <taxon>Hygrophila</taxon>
        <taxon>Lymnaeoidea</taxon>
        <taxon>Planorbidae</taxon>
        <taxon>Biomphalaria</taxon>
    </lineage>
</organism>
<protein>
    <submittedName>
        <fullName evidence="2 3">Uncharacterized protein LOC106065416</fullName>
    </submittedName>
</protein>
<name>A0A9W2ZJL2_BIOGL</name>
<dbReference type="AlphaFoldDB" id="A0A9W2ZJL2"/>
<keyword evidence="1" id="KW-1185">Reference proteome</keyword>